<evidence type="ECO:0000256" key="8">
    <source>
        <dbReference type="ARBA" id="ARBA00022723"/>
    </source>
</evidence>
<evidence type="ECO:0000256" key="13">
    <source>
        <dbReference type="ARBA" id="ARBA00048390"/>
    </source>
</evidence>
<evidence type="ECO:0000256" key="9">
    <source>
        <dbReference type="ARBA" id="ARBA00022989"/>
    </source>
</evidence>
<evidence type="ECO:0000256" key="3">
    <source>
        <dbReference type="ARBA" id="ARBA00006501"/>
    </source>
</evidence>
<dbReference type="PANTHER" id="PTHR40255">
    <property type="entry name" value="UPF0093 MEMBRANE PROTEIN SLR1790"/>
    <property type="match status" value="1"/>
</dbReference>
<feature type="binding site" description="axial binding residue" evidence="14">
    <location>
        <position position="122"/>
    </location>
    <ligand>
        <name>heme</name>
        <dbReference type="ChEBI" id="CHEBI:30413"/>
    </ligand>
    <ligandPart>
        <name>Fe</name>
        <dbReference type="ChEBI" id="CHEBI:18248"/>
    </ligandPart>
</feature>
<gene>
    <name evidence="15" type="primary">hemJ</name>
    <name evidence="15" type="ORF">Q2T52_21815</name>
</gene>
<keyword evidence="5 14" id="KW-1003">Cell membrane</keyword>
<reference evidence="15" key="2">
    <citation type="submission" date="2023-07" db="EMBL/GenBank/DDBJ databases">
        <authorList>
            <person name="Sun H."/>
        </authorList>
    </citation>
    <scope>NUCLEOTIDE SEQUENCE</scope>
    <source>
        <strain evidence="15">05753</strain>
    </source>
</reference>
<keyword evidence="8 14" id="KW-0479">Metal-binding</keyword>
<keyword evidence="7 14" id="KW-0812">Transmembrane</keyword>
<comment type="caution">
    <text evidence="15">The sequence shown here is derived from an EMBL/GenBank/DDBJ whole genome shotgun (WGS) entry which is preliminary data.</text>
</comment>
<evidence type="ECO:0000256" key="1">
    <source>
        <dbReference type="ARBA" id="ARBA00004651"/>
    </source>
</evidence>
<name>A0ABT8T1Y9_9HYPH</name>
<organism evidence="15 16">
    <name type="scientific">Rhizobium oryzicola</name>
    <dbReference type="NCBI Taxonomy" id="1232668"/>
    <lineage>
        <taxon>Bacteria</taxon>
        <taxon>Pseudomonadati</taxon>
        <taxon>Pseudomonadota</taxon>
        <taxon>Alphaproteobacteria</taxon>
        <taxon>Hyphomicrobiales</taxon>
        <taxon>Rhizobiaceae</taxon>
        <taxon>Rhizobium/Agrobacterium group</taxon>
        <taxon>Rhizobium</taxon>
    </lineage>
</organism>
<reference evidence="15" key="1">
    <citation type="journal article" date="2015" name="Int. J. Syst. Evol. Microbiol.">
        <title>Rhizobium oryzicola sp. nov., potential plant-growth-promoting endophytic bacteria isolated from rice roots.</title>
        <authorList>
            <person name="Zhang X.X."/>
            <person name="Gao J.S."/>
            <person name="Cao Y.H."/>
            <person name="Sheirdil R.A."/>
            <person name="Wang X.C."/>
            <person name="Zhang L."/>
        </authorList>
    </citation>
    <scope>NUCLEOTIDE SEQUENCE</scope>
    <source>
        <strain evidence="15">05753</strain>
    </source>
</reference>
<keyword evidence="12 14" id="KW-0472">Membrane</keyword>
<keyword evidence="10 14" id="KW-0560">Oxidoreductase</keyword>
<dbReference type="NCBIfam" id="TIGR00701">
    <property type="entry name" value="protoporphyrinogen oxidase HemJ"/>
    <property type="match status" value="1"/>
</dbReference>
<feature type="transmembrane region" description="Helical" evidence="14">
    <location>
        <begin position="115"/>
        <end position="136"/>
    </location>
</feature>
<evidence type="ECO:0000256" key="10">
    <source>
        <dbReference type="ARBA" id="ARBA00023002"/>
    </source>
</evidence>
<evidence type="ECO:0000256" key="4">
    <source>
        <dbReference type="ARBA" id="ARBA00017504"/>
    </source>
</evidence>
<comment type="cofactor">
    <cofactor evidence="14">
        <name>heme b</name>
        <dbReference type="ChEBI" id="CHEBI:60344"/>
    </cofactor>
    <text evidence="14">Binds 1 heme b (iron(II)-protoporphyrin IX) group per subunit.</text>
</comment>
<comment type="similarity">
    <text evidence="3 14">Belongs to the HemJ family.</text>
</comment>
<comment type="function">
    <text evidence="14">Catalyzes the oxidation of protoporphyrinogen IX to protoporphyrin IX.</text>
</comment>
<comment type="pathway">
    <text evidence="2 14">Porphyrin-containing compound metabolism; protoporphyrin-IX biosynthesis; protoporphyrin-IX from protoporphyrinogen-IX: step 1/1.</text>
</comment>
<comment type="catalytic activity">
    <reaction evidence="13 14">
        <text>protoporphyrinogen IX + 3 A = protoporphyrin IX + 3 AH2</text>
        <dbReference type="Rhea" id="RHEA:62000"/>
        <dbReference type="ChEBI" id="CHEBI:13193"/>
        <dbReference type="ChEBI" id="CHEBI:17499"/>
        <dbReference type="ChEBI" id="CHEBI:57306"/>
        <dbReference type="ChEBI" id="CHEBI:57307"/>
    </reaction>
</comment>
<dbReference type="EC" id="1.3.99.-" evidence="14"/>
<proteinExistence type="inferred from homology"/>
<feature type="binding site" description="axial binding residue" evidence="14">
    <location>
        <position position="47"/>
    </location>
    <ligand>
        <name>heme</name>
        <dbReference type="ChEBI" id="CHEBI:30413"/>
    </ligand>
    <ligandPart>
        <name>Fe</name>
        <dbReference type="ChEBI" id="CHEBI:18248"/>
    </ligandPart>
</feature>
<dbReference type="Proteomes" id="UP001169006">
    <property type="component" value="Unassembled WGS sequence"/>
</dbReference>
<keyword evidence="6 14" id="KW-0349">Heme</keyword>
<feature type="transmembrane region" description="Helical" evidence="14">
    <location>
        <begin position="41"/>
        <end position="61"/>
    </location>
</feature>
<sequence length="178" mass="20407">MERQTDAAPGRRARLRAFVAIAVFVGVLALLHAFARNSFYLWVKAFHVIAVIAWMAGLLYMPRLFVYHTDAEPGSVQSETFKVMEQRLLKVIMNPAMMISWTLGLYLAWDLYRFQGAWLHGKIALVVLLTASHMHLSRAVRRFAADGPRKTARYWRMMNEVPTLLMMAVVILVIVKPF</sequence>
<accession>A0ABT8T1Y9</accession>
<dbReference type="PANTHER" id="PTHR40255:SF1">
    <property type="entry name" value="PROTOPORPHYRINOGEN IX OXIDASE"/>
    <property type="match status" value="1"/>
</dbReference>
<dbReference type="InterPro" id="IPR005265">
    <property type="entry name" value="HemJ-like"/>
</dbReference>
<evidence type="ECO:0000256" key="11">
    <source>
        <dbReference type="ARBA" id="ARBA00023004"/>
    </source>
</evidence>
<keyword evidence="11 14" id="KW-0408">Iron</keyword>
<feature type="transmembrane region" description="Helical" evidence="14">
    <location>
        <begin position="15"/>
        <end position="35"/>
    </location>
</feature>
<comment type="subunit">
    <text evidence="14">Homodimer.</text>
</comment>
<comment type="subcellular location">
    <subcellularLocation>
        <location evidence="1 14">Cell membrane</location>
        <topology evidence="1 14">Multi-pass membrane protein</topology>
    </subcellularLocation>
</comment>
<evidence type="ECO:0000313" key="16">
    <source>
        <dbReference type="Proteomes" id="UP001169006"/>
    </source>
</evidence>
<evidence type="ECO:0000256" key="6">
    <source>
        <dbReference type="ARBA" id="ARBA00022617"/>
    </source>
</evidence>
<feature type="transmembrane region" description="Helical" evidence="14">
    <location>
        <begin position="157"/>
        <end position="175"/>
    </location>
</feature>
<evidence type="ECO:0000256" key="12">
    <source>
        <dbReference type="ARBA" id="ARBA00023136"/>
    </source>
</evidence>
<dbReference type="EMBL" id="JAUKWQ010000010">
    <property type="protein sequence ID" value="MDO1584732.1"/>
    <property type="molecule type" value="Genomic_DNA"/>
</dbReference>
<keyword evidence="16" id="KW-1185">Reference proteome</keyword>
<evidence type="ECO:0000256" key="5">
    <source>
        <dbReference type="ARBA" id="ARBA00022475"/>
    </source>
</evidence>
<feature type="transmembrane region" description="Helical" evidence="14">
    <location>
        <begin position="91"/>
        <end position="109"/>
    </location>
</feature>
<protein>
    <recommendedName>
        <fullName evidence="4 14">Protoporphyrinogen IX oxidase</fullName>
        <shortName evidence="14">PPO</shortName>
        <ecNumber evidence="14">1.3.99.-</ecNumber>
    </recommendedName>
</protein>
<evidence type="ECO:0000256" key="14">
    <source>
        <dbReference type="HAMAP-Rule" id="MF_02239"/>
    </source>
</evidence>
<evidence type="ECO:0000313" key="15">
    <source>
        <dbReference type="EMBL" id="MDO1584732.1"/>
    </source>
</evidence>
<dbReference type="HAMAP" id="MF_02239">
    <property type="entry name" value="HemJ"/>
    <property type="match status" value="1"/>
</dbReference>
<evidence type="ECO:0000256" key="7">
    <source>
        <dbReference type="ARBA" id="ARBA00022692"/>
    </source>
</evidence>
<keyword evidence="9 14" id="KW-1133">Transmembrane helix</keyword>
<dbReference type="Pfam" id="PF03653">
    <property type="entry name" value="UPF0093"/>
    <property type="match status" value="1"/>
</dbReference>
<dbReference type="RefSeq" id="WP_302079095.1">
    <property type="nucleotide sequence ID" value="NZ_JAUKWQ010000010.1"/>
</dbReference>
<evidence type="ECO:0000256" key="2">
    <source>
        <dbReference type="ARBA" id="ARBA00005073"/>
    </source>
</evidence>